<reference evidence="1 2" key="1">
    <citation type="journal article" date="2012" name="J. Bacteriol.">
        <title>Genome Sequence of the Filamentous Bacterium Fibrisoma limi BUZ 3T.</title>
        <authorList>
            <person name="Filippini M."/>
            <person name="Qi W."/>
            <person name="Jaenicke S."/>
            <person name="Goesmann A."/>
            <person name="Smits T.H."/>
            <person name="Bagheri H.C."/>
        </authorList>
    </citation>
    <scope>NUCLEOTIDE SEQUENCE [LARGE SCALE GENOMIC DNA]</scope>
    <source>
        <strain evidence="2">BUZ 3T</strain>
    </source>
</reference>
<comment type="caution">
    <text evidence="1">The sequence shown here is derived from an EMBL/GenBank/DDBJ whole genome shotgun (WGS) entry which is preliminary data.</text>
</comment>
<sequence>MKFISPTGSFELSILGYGNTSANWRDRNNLRCRISTIWRQNMDTQSAPLQTWEIGRLLDGLRSLRNRVVNHLVLSFSEPGLSVEATALPNDQYRLQIQLDHNLTPSWHTYPDFPVEMDLLLTRSQLQEAIHDLSGELASYPER</sequence>
<dbReference type="RefSeq" id="WP_009283742.1">
    <property type="nucleotide sequence ID" value="NZ_CAIT01000009.1"/>
</dbReference>
<accession>I2GMP4</accession>
<dbReference type="Pfam" id="PF24716">
    <property type="entry name" value="WapI"/>
    <property type="match status" value="1"/>
</dbReference>
<name>I2GMP4_9BACT</name>
<dbReference type="InterPro" id="IPR056510">
    <property type="entry name" value="WapI"/>
</dbReference>
<evidence type="ECO:0000313" key="2">
    <source>
        <dbReference type="Proteomes" id="UP000009309"/>
    </source>
</evidence>
<dbReference type="Proteomes" id="UP000009309">
    <property type="component" value="Unassembled WGS sequence"/>
</dbReference>
<gene>
    <name evidence="1" type="ORF">BN8_04412</name>
</gene>
<keyword evidence="2" id="KW-1185">Reference proteome</keyword>
<dbReference type="STRING" id="1185876.BN8_04412"/>
<dbReference type="EMBL" id="CAIT01000009">
    <property type="protein sequence ID" value="CCH55172.1"/>
    <property type="molecule type" value="Genomic_DNA"/>
</dbReference>
<organism evidence="1 2">
    <name type="scientific">Fibrisoma limi BUZ 3</name>
    <dbReference type="NCBI Taxonomy" id="1185876"/>
    <lineage>
        <taxon>Bacteria</taxon>
        <taxon>Pseudomonadati</taxon>
        <taxon>Bacteroidota</taxon>
        <taxon>Cytophagia</taxon>
        <taxon>Cytophagales</taxon>
        <taxon>Spirosomataceae</taxon>
        <taxon>Fibrisoma</taxon>
    </lineage>
</organism>
<protein>
    <submittedName>
        <fullName evidence="1">Uncharacterized protein</fullName>
    </submittedName>
</protein>
<dbReference type="eggNOG" id="ENOG5032TFC">
    <property type="taxonomic scope" value="Bacteria"/>
</dbReference>
<dbReference type="OrthoDB" id="953249at2"/>
<proteinExistence type="predicted"/>
<dbReference type="AlphaFoldDB" id="I2GMP4"/>
<evidence type="ECO:0000313" key="1">
    <source>
        <dbReference type="EMBL" id="CCH55172.1"/>
    </source>
</evidence>